<dbReference type="EMBL" id="LAZR01023539">
    <property type="protein sequence ID" value="KKL78168.1"/>
    <property type="molecule type" value="Genomic_DNA"/>
</dbReference>
<evidence type="ECO:0000313" key="1">
    <source>
        <dbReference type="EMBL" id="KKL78168.1"/>
    </source>
</evidence>
<proteinExistence type="predicted"/>
<protein>
    <submittedName>
        <fullName evidence="1">Uncharacterized protein</fullName>
    </submittedName>
</protein>
<comment type="caution">
    <text evidence="1">The sequence shown here is derived from an EMBL/GenBank/DDBJ whole genome shotgun (WGS) entry which is preliminary data.</text>
</comment>
<gene>
    <name evidence="1" type="ORF">LCGC14_2027490</name>
</gene>
<dbReference type="AlphaFoldDB" id="A0A0F9EVI7"/>
<reference evidence="1" key="1">
    <citation type="journal article" date="2015" name="Nature">
        <title>Complex archaea that bridge the gap between prokaryotes and eukaryotes.</title>
        <authorList>
            <person name="Spang A."/>
            <person name="Saw J.H."/>
            <person name="Jorgensen S.L."/>
            <person name="Zaremba-Niedzwiedzka K."/>
            <person name="Martijn J."/>
            <person name="Lind A.E."/>
            <person name="van Eijk R."/>
            <person name="Schleper C."/>
            <person name="Guy L."/>
            <person name="Ettema T.J."/>
        </authorList>
    </citation>
    <scope>NUCLEOTIDE SEQUENCE</scope>
</reference>
<accession>A0A0F9EVI7</accession>
<feature type="non-terminal residue" evidence="1">
    <location>
        <position position="1"/>
    </location>
</feature>
<sequence>PPEITGFWRSNLGSYTERMFEIPVSTGFLTHVVGTAFPEILAL</sequence>
<name>A0A0F9EVI7_9ZZZZ</name>
<organism evidence="1">
    <name type="scientific">marine sediment metagenome</name>
    <dbReference type="NCBI Taxonomy" id="412755"/>
    <lineage>
        <taxon>unclassified sequences</taxon>
        <taxon>metagenomes</taxon>
        <taxon>ecological metagenomes</taxon>
    </lineage>
</organism>